<accession>A0ACB7H3Y1</accession>
<keyword evidence="2" id="KW-1185">Reference proteome</keyword>
<gene>
    <name evidence="1" type="ORF">MANES_10G078866v8</name>
</gene>
<protein>
    <submittedName>
        <fullName evidence="1">Uncharacterized protein</fullName>
    </submittedName>
</protein>
<reference evidence="2" key="1">
    <citation type="journal article" date="2016" name="Nat. Biotechnol.">
        <title>Sequencing wild and cultivated cassava and related species reveals extensive interspecific hybridization and genetic diversity.</title>
        <authorList>
            <person name="Bredeson J.V."/>
            <person name="Lyons J.B."/>
            <person name="Prochnik S.E."/>
            <person name="Wu G.A."/>
            <person name="Ha C.M."/>
            <person name="Edsinger-Gonzales E."/>
            <person name="Grimwood J."/>
            <person name="Schmutz J."/>
            <person name="Rabbi I.Y."/>
            <person name="Egesi C."/>
            <person name="Nauluvula P."/>
            <person name="Lebot V."/>
            <person name="Ndunguru J."/>
            <person name="Mkamilo G."/>
            <person name="Bart R.S."/>
            <person name="Setter T.L."/>
            <person name="Gleadow R.M."/>
            <person name="Kulakow P."/>
            <person name="Ferguson M.E."/>
            <person name="Rounsley S."/>
            <person name="Rokhsar D.S."/>
        </authorList>
    </citation>
    <scope>NUCLEOTIDE SEQUENCE [LARGE SCALE GENOMIC DNA]</scope>
    <source>
        <strain evidence="2">cv. AM560-2</strain>
    </source>
</reference>
<organism evidence="1 2">
    <name type="scientific">Manihot esculenta</name>
    <name type="common">Cassava</name>
    <name type="synonym">Jatropha manihot</name>
    <dbReference type="NCBI Taxonomy" id="3983"/>
    <lineage>
        <taxon>Eukaryota</taxon>
        <taxon>Viridiplantae</taxon>
        <taxon>Streptophyta</taxon>
        <taxon>Embryophyta</taxon>
        <taxon>Tracheophyta</taxon>
        <taxon>Spermatophyta</taxon>
        <taxon>Magnoliopsida</taxon>
        <taxon>eudicotyledons</taxon>
        <taxon>Gunneridae</taxon>
        <taxon>Pentapetalae</taxon>
        <taxon>rosids</taxon>
        <taxon>fabids</taxon>
        <taxon>Malpighiales</taxon>
        <taxon>Euphorbiaceae</taxon>
        <taxon>Crotonoideae</taxon>
        <taxon>Manihoteae</taxon>
        <taxon>Manihot</taxon>
    </lineage>
</organism>
<proteinExistence type="predicted"/>
<sequence>MTNCAILTTKSKCVDSLNENMIHMFPSESNIYTSFDEVIGDTNNYYLEEFLNTLLPNGLPTYKLKLKVNCPIILLRNLDPSNDLCNGTRIVCISFGKNIIHAEITVGQHVGKQALLPKILLLPLENEKYLFHFKRK</sequence>
<evidence type="ECO:0000313" key="2">
    <source>
        <dbReference type="Proteomes" id="UP000091857"/>
    </source>
</evidence>
<dbReference type="Proteomes" id="UP000091857">
    <property type="component" value="Chromosome 10"/>
</dbReference>
<comment type="caution">
    <text evidence="1">The sequence shown here is derived from an EMBL/GenBank/DDBJ whole genome shotgun (WGS) entry which is preliminary data.</text>
</comment>
<dbReference type="EMBL" id="CM004396">
    <property type="protein sequence ID" value="KAG8645626.1"/>
    <property type="molecule type" value="Genomic_DNA"/>
</dbReference>
<name>A0ACB7H3Y1_MANES</name>
<evidence type="ECO:0000313" key="1">
    <source>
        <dbReference type="EMBL" id="KAG8645626.1"/>
    </source>
</evidence>